<dbReference type="InterPro" id="IPR051346">
    <property type="entry name" value="OTU_Deubiquitinase"/>
</dbReference>
<evidence type="ECO:0000256" key="4">
    <source>
        <dbReference type="ARBA" id="ARBA00022786"/>
    </source>
</evidence>
<dbReference type="EMBL" id="CP034206">
    <property type="protein sequence ID" value="QBZ58562.1"/>
    <property type="molecule type" value="Genomic_DNA"/>
</dbReference>
<evidence type="ECO:0000259" key="8">
    <source>
        <dbReference type="Pfam" id="PF12359"/>
    </source>
</evidence>
<evidence type="ECO:0000256" key="6">
    <source>
        <dbReference type="ARBA" id="ARBA00022807"/>
    </source>
</evidence>
<evidence type="ECO:0000256" key="2">
    <source>
        <dbReference type="ARBA" id="ARBA00012759"/>
    </source>
</evidence>
<dbReference type="Pfam" id="PF12359">
    <property type="entry name" value="DUF3645"/>
    <property type="match status" value="1"/>
</dbReference>
<dbReference type="GO" id="GO:0004843">
    <property type="term" value="F:cysteine-type deubiquitinase activity"/>
    <property type="evidence" value="ECO:0007669"/>
    <property type="project" value="UniProtKB-EC"/>
</dbReference>
<evidence type="ECO:0000259" key="7">
    <source>
        <dbReference type="Pfam" id="PF12340"/>
    </source>
</evidence>
<dbReference type="EC" id="3.4.19.12" evidence="2"/>
<keyword evidence="5" id="KW-0378">Hydrolase</keyword>
<dbReference type="InterPro" id="IPR022105">
    <property type="entry name" value="DUF3645"/>
</dbReference>
<organism evidence="9 10">
    <name type="scientific">Pyricularia oryzae</name>
    <name type="common">Rice blast fungus</name>
    <name type="synonym">Magnaporthe oryzae</name>
    <dbReference type="NCBI Taxonomy" id="318829"/>
    <lineage>
        <taxon>Eukaryota</taxon>
        <taxon>Fungi</taxon>
        <taxon>Dikarya</taxon>
        <taxon>Ascomycota</taxon>
        <taxon>Pezizomycotina</taxon>
        <taxon>Sordariomycetes</taxon>
        <taxon>Sordariomycetidae</taxon>
        <taxon>Magnaporthales</taxon>
        <taxon>Pyriculariaceae</taxon>
        <taxon>Pyricularia</taxon>
    </lineage>
</organism>
<evidence type="ECO:0000256" key="1">
    <source>
        <dbReference type="ARBA" id="ARBA00000707"/>
    </source>
</evidence>
<name>A0A4P7N9Z0_PYROR</name>
<evidence type="ECO:0000256" key="3">
    <source>
        <dbReference type="ARBA" id="ARBA00022670"/>
    </source>
</evidence>
<evidence type="ECO:0000313" key="10">
    <source>
        <dbReference type="Proteomes" id="UP000294847"/>
    </source>
</evidence>
<keyword evidence="6" id="KW-0788">Thiol protease</keyword>
<comment type="catalytic activity">
    <reaction evidence="1">
        <text>Thiol-dependent hydrolysis of ester, thioester, amide, peptide and isopeptide bonds formed by the C-terminal Gly of ubiquitin (a 76-residue protein attached to proteins as an intracellular targeting signal).</text>
        <dbReference type="EC" id="3.4.19.12"/>
    </reaction>
</comment>
<protein>
    <recommendedName>
        <fullName evidence="2">ubiquitinyl hydrolase 1</fullName>
        <ecNumber evidence="2">3.4.19.12</ecNumber>
    </recommendedName>
</protein>
<dbReference type="PANTHER" id="PTHR13367">
    <property type="entry name" value="UBIQUITIN THIOESTERASE"/>
    <property type="match status" value="1"/>
</dbReference>
<feature type="domain" description="DUF3638" evidence="7">
    <location>
        <begin position="451"/>
        <end position="674"/>
    </location>
</feature>
<reference evidence="9 10" key="1">
    <citation type="journal article" date="2019" name="Mol. Biol. Evol.">
        <title>Blast fungal genomes show frequent chromosomal changes, gene gains and losses, and effector gene turnover.</title>
        <authorList>
            <person name="Gomez Luciano L.B."/>
            <person name="Jason Tsai I."/>
            <person name="Chuma I."/>
            <person name="Tosa Y."/>
            <person name="Chen Y.H."/>
            <person name="Li J.Y."/>
            <person name="Li M.Y."/>
            <person name="Jade Lu M.Y."/>
            <person name="Nakayashiki H."/>
            <person name="Li W.H."/>
        </authorList>
    </citation>
    <scope>NUCLEOTIDE SEQUENCE [LARGE SCALE GENOMIC DNA]</scope>
    <source>
        <strain evidence="9">MZ5-1-6</strain>
    </source>
</reference>
<dbReference type="InterPro" id="IPR022099">
    <property type="entry name" value="DUF3638"/>
</dbReference>
<accession>A0A4P7N9Z0</accession>
<gene>
    <name evidence="9" type="ORF">PoMZ_03517</name>
</gene>
<proteinExistence type="predicted"/>
<keyword evidence="3" id="KW-0645">Protease</keyword>
<dbReference type="GO" id="GO:0006508">
    <property type="term" value="P:proteolysis"/>
    <property type="evidence" value="ECO:0007669"/>
    <property type="project" value="UniProtKB-KW"/>
</dbReference>
<evidence type="ECO:0000313" key="9">
    <source>
        <dbReference type="EMBL" id="QBZ58562.1"/>
    </source>
</evidence>
<evidence type="ECO:0000256" key="5">
    <source>
        <dbReference type="ARBA" id="ARBA00022801"/>
    </source>
</evidence>
<dbReference type="Pfam" id="PF12340">
    <property type="entry name" value="DUF3638"/>
    <property type="match status" value="1"/>
</dbReference>
<dbReference type="Proteomes" id="UP000294847">
    <property type="component" value="Chromosome 3"/>
</dbReference>
<dbReference type="PANTHER" id="PTHR13367:SF34">
    <property type="match status" value="1"/>
</dbReference>
<feature type="domain" description="DUF3645" evidence="8">
    <location>
        <begin position="799"/>
        <end position="833"/>
    </location>
</feature>
<keyword evidence="4" id="KW-0833">Ubl conjugation pathway</keyword>
<sequence length="1516" mass="170061">MWSFFHDASNIYGPKVELPTCLSWDAVWLDNHKQLIARHWLAIHCAFRKKRSEFGVFQLASWFSALAFTTDYDTRSMIEVLFAIASIPDVASVAPPAKTDQYNLSMGYSFVKHLITSDIESGGYGYRNSAEAKLSILPHEEEWDASTRRHTTYESNFNFKVKAFISYLEFQWPCERPKKPTESDCAGLRAYVDVDETMTAVRSRWKIWYQNHLFYEYLTKLAEAVSRQSIDSSTGQLPPLPKLPAYKLVASNKGFAATADLFAQNQPPIIRPEDCPQLCLNLGRACDDSDEQSPSSCIRSFLRGLKVGTCTDFERKYCRDLERSFRALRDLNMDRKDGTENGLATSPQTELLLKYWTECQAFLLAQFRSLATFESLGARDGGLVNSPRICSTFFLSQLSTSNWQKLPIEWKHAFIQFALALHDLQRTRKPLRAYSSGSSVDLVKELENTAHSKWDPIDYPQALLMEVESDIIIRSVKSDIARKMSSPPDNRNSVMQLNMGEGKSSVIVPLVASLFADGTQLVRVIVAKPQSKQMLQMFLAKLGGLLDVHVFQLPFSRALRLDPAKVNDIVADLNRCMRKDGILLVQPEQILSFKLMGLECLINGKESIGRTFLEGQQFFDENSCDIVDESDENFSVKFELVYTMGTQRPIDYSPGRWRLVQDVMDVVRDVAPSVAQEVPASLEIHNQFGMGSFPRLRILKANGKQALVQEVASRICATGLSGLPIARQNEKSRAALLTYLTKVKLTPAEINAVECAQQGGFWSDATKAPFLLFRGILAGGILAFTLAQKRWRVNYGLDPMRQPPTRLAVPYRAKDSPSPRSEFSHPEVVLLLTSLSYYYGGLSDEDLFVTFGQLLKSDQPDQEYNAWIADAPNLDSSFHHLEGVNIKDKPQCVQLLSPKLRYAKAVVDYFLGHVVFPKYIKEFPSKLSGSGWDIGQVKTRPISGFSGTNDARELLPLSVTHLDLPSQKHTNALVLDYLLKDYNHVSLIPHRTTTGSDADQLLTMVMKMQQEVQVLLDVGAQILELGNLQVAKQWLRMHQEQGPASNKQACVYFDDDDNLCVVNIRGKKELRQTSPFATALDVCLVFLDEAHTRGTDLKLPDNSRAAVTLGANLAKDRLPVRMRKLGKGQTVVFCIPPEIRVKILQKRSIPLWAVQGRRFGHQKHLWDQSQNGNLSVTSMSPQQAIKFQEEEARMIEDLYKPGERQSNPCCADASSHKGAASIVKHCAQFGQVNFDSAVLQEEQERELAPEIEQERQVERPPPAKPVTHKLDPVVVNFAKTGVLPAGSTSFKPAFKSLELLTAAKLIPKLSEFPQDVLVTLDFASTVKLEATAKQDQYFRPVQWVLTSTGGADRTSHLVIISPFEAQALLATIRKNAKTTLHLYAPRSTLGFESLEDLRLYPTPALPAEWSVPRHLVLQLNLFAGQLYISSFADYTALCDMLGLDWEGGGKDGMVVCADRFVDPASNPGKILKHSFKSSPVSFLKVYLTKVRRDCESIEKTHMGKILNAVILRPEDF</sequence>